<dbReference type="SUPFAM" id="SSF51182">
    <property type="entry name" value="RmlC-like cupins"/>
    <property type="match status" value="1"/>
</dbReference>
<dbReference type="PANTHER" id="PTHR30532">
    <property type="entry name" value="IRON III DICITRATE-BINDING PERIPLASMIC PROTEIN"/>
    <property type="match status" value="1"/>
</dbReference>
<keyword evidence="8" id="KW-0175">Coiled coil</keyword>
<comment type="similarity">
    <text evidence="2">Belongs to the bacterial solute-binding protein 8 family.</text>
</comment>
<dbReference type="InterPro" id="IPR051313">
    <property type="entry name" value="Bact_iron-sidero_bind"/>
</dbReference>
<dbReference type="STRING" id="1850517.A8708_03195"/>
<dbReference type="Pfam" id="PF02311">
    <property type="entry name" value="AraC_binding"/>
    <property type="match status" value="1"/>
</dbReference>
<keyword evidence="4" id="KW-0732">Signal</keyword>
<dbReference type="PROSITE" id="PS50983">
    <property type="entry name" value="FE_B12_PBP"/>
    <property type="match status" value="1"/>
</dbReference>
<gene>
    <name evidence="11" type="ORF">A8708_03195</name>
</gene>
<dbReference type="SUPFAM" id="SSF46689">
    <property type="entry name" value="Homeodomain-like"/>
    <property type="match status" value="2"/>
</dbReference>
<keyword evidence="12" id="KW-1185">Reference proteome</keyword>
<dbReference type="PROSITE" id="PS01124">
    <property type="entry name" value="HTH_ARAC_FAMILY_2"/>
    <property type="match status" value="1"/>
</dbReference>
<dbReference type="AlphaFoldDB" id="A0A198A3J4"/>
<comment type="caution">
    <text evidence="11">The sequence shown here is derived from an EMBL/GenBank/DDBJ whole genome shotgun (WGS) entry which is preliminary data.</text>
</comment>
<sequence>MALKLLQIHYHRLDTDGFIKLQIPHAYRMLLILGGEGKCMVDGEWIPLQRGSCCLLRPGTYTAASLSTGEGLAWYDFTFEAFPYDQKPVGGSGDAGQGDKVWCGAIPEHSLAQAADLTKRLYMERDSQERVEWFRLNVVFQELLYWVMKDLGKEAVGQAKERITRIIDYMERHFQDNLTRDMLAQLAGMSPEYFSRVFRKETGRTLGEYLTNIRINHAKRELIRGQASIGWIAEYAGYGEQYYFSRKFKQEVGMSPTVYMEKQRNHVACLFPPYVDHMLALGVIPYASMMDRDHPLSSQVQRSIHLGEQEAELGERNLSQLLQIEPDLILCSQYIDPKLEARLNRIAPTFTISYKQEWRRVLGEIAVLLGKSEELEEALLRYERKCHETSTQIKSAIGEQTVALLRIHADQIRLYGGSRHSYTAPVLYGDLGLKAPDLVRRLAWDDYWASVSISHLSQLDADQLLLVVDPGCEDQLQTLMDSRNWHDIPAVKRGNIYHADYYTWMSSGILMNSMKMEEALRFLGP</sequence>
<feature type="coiled-coil region" evidence="8">
    <location>
        <begin position="365"/>
        <end position="392"/>
    </location>
</feature>
<evidence type="ECO:0000256" key="1">
    <source>
        <dbReference type="ARBA" id="ARBA00004196"/>
    </source>
</evidence>
<dbReference type="GO" id="GO:0003700">
    <property type="term" value="F:DNA-binding transcription factor activity"/>
    <property type="evidence" value="ECO:0007669"/>
    <property type="project" value="InterPro"/>
</dbReference>
<evidence type="ECO:0000259" key="10">
    <source>
        <dbReference type="PROSITE" id="PS50983"/>
    </source>
</evidence>
<dbReference type="InterPro" id="IPR002491">
    <property type="entry name" value="ABC_transptr_periplasmic_BD"/>
</dbReference>
<evidence type="ECO:0000256" key="7">
    <source>
        <dbReference type="ARBA" id="ARBA00023163"/>
    </source>
</evidence>
<dbReference type="RefSeq" id="WP_068667882.1">
    <property type="nucleotide sequence ID" value="NZ_LYPB01000081.1"/>
</dbReference>
<dbReference type="Proteomes" id="UP000078454">
    <property type="component" value="Unassembled WGS sequence"/>
</dbReference>
<feature type="domain" description="HTH araC/xylS-type" evidence="9">
    <location>
        <begin position="164"/>
        <end position="262"/>
    </location>
</feature>
<evidence type="ECO:0000256" key="4">
    <source>
        <dbReference type="ARBA" id="ARBA00022729"/>
    </source>
</evidence>
<dbReference type="GO" id="GO:0043565">
    <property type="term" value="F:sequence-specific DNA binding"/>
    <property type="evidence" value="ECO:0007669"/>
    <property type="project" value="InterPro"/>
</dbReference>
<organism evidence="11 12">
    <name type="scientific">Paenibacillus oryzisoli</name>
    <dbReference type="NCBI Taxonomy" id="1850517"/>
    <lineage>
        <taxon>Bacteria</taxon>
        <taxon>Bacillati</taxon>
        <taxon>Bacillota</taxon>
        <taxon>Bacilli</taxon>
        <taxon>Bacillales</taxon>
        <taxon>Paenibacillaceae</taxon>
        <taxon>Paenibacillus</taxon>
    </lineage>
</organism>
<dbReference type="GO" id="GO:1901678">
    <property type="term" value="P:iron coordination entity transport"/>
    <property type="evidence" value="ECO:0007669"/>
    <property type="project" value="UniProtKB-ARBA"/>
</dbReference>
<evidence type="ECO:0000256" key="2">
    <source>
        <dbReference type="ARBA" id="ARBA00008814"/>
    </source>
</evidence>
<keyword evidence="7" id="KW-0804">Transcription</keyword>
<dbReference type="InterPro" id="IPR018060">
    <property type="entry name" value="HTH_AraC"/>
</dbReference>
<proteinExistence type="inferred from homology"/>
<evidence type="ECO:0000259" key="9">
    <source>
        <dbReference type="PROSITE" id="PS01124"/>
    </source>
</evidence>
<reference evidence="11 12" key="1">
    <citation type="submission" date="2016-05" db="EMBL/GenBank/DDBJ databases">
        <title>Paenibacillus sp. 1ZS3-15 nov., isolated from the rhizosphere soil.</title>
        <authorList>
            <person name="Zhang X.X."/>
            <person name="Zhang J."/>
        </authorList>
    </citation>
    <scope>NUCLEOTIDE SEQUENCE [LARGE SCALE GENOMIC DNA]</scope>
    <source>
        <strain evidence="11 12">1ZS3-15</strain>
    </source>
</reference>
<dbReference type="Pfam" id="PF01497">
    <property type="entry name" value="Peripla_BP_2"/>
    <property type="match status" value="1"/>
</dbReference>
<accession>A0A198A3J4</accession>
<protein>
    <recommendedName>
        <fullName evidence="13">AraC family transcriptional regulator</fullName>
    </recommendedName>
</protein>
<dbReference type="GO" id="GO:0030288">
    <property type="term" value="C:outer membrane-bounded periplasmic space"/>
    <property type="evidence" value="ECO:0007669"/>
    <property type="project" value="TreeGrafter"/>
</dbReference>
<comment type="subcellular location">
    <subcellularLocation>
        <location evidence="1">Cell envelope</location>
    </subcellularLocation>
</comment>
<evidence type="ECO:0000256" key="5">
    <source>
        <dbReference type="ARBA" id="ARBA00023015"/>
    </source>
</evidence>
<dbReference type="OrthoDB" id="2461801at2"/>
<evidence type="ECO:0000313" key="12">
    <source>
        <dbReference type="Proteomes" id="UP000078454"/>
    </source>
</evidence>
<dbReference type="InterPro" id="IPR003313">
    <property type="entry name" value="AraC-bd"/>
</dbReference>
<evidence type="ECO:0000256" key="3">
    <source>
        <dbReference type="ARBA" id="ARBA00022448"/>
    </source>
</evidence>
<keyword evidence="6" id="KW-0238">DNA-binding</keyword>
<dbReference type="InterPro" id="IPR009057">
    <property type="entry name" value="Homeodomain-like_sf"/>
</dbReference>
<dbReference type="Gene3D" id="1.10.10.60">
    <property type="entry name" value="Homeodomain-like"/>
    <property type="match status" value="2"/>
</dbReference>
<evidence type="ECO:0000256" key="6">
    <source>
        <dbReference type="ARBA" id="ARBA00023125"/>
    </source>
</evidence>
<keyword evidence="3" id="KW-0813">Transport</keyword>
<keyword evidence="5" id="KW-0805">Transcription regulation</keyword>
<name>A0A198A3J4_9BACL</name>
<dbReference type="SMART" id="SM00342">
    <property type="entry name" value="HTH_ARAC"/>
    <property type="match status" value="1"/>
</dbReference>
<evidence type="ECO:0000256" key="8">
    <source>
        <dbReference type="SAM" id="Coils"/>
    </source>
</evidence>
<dbReference type="Pfam" id="PF12833">
    <property type="entry name" value="HTH_18"/>
    <property type="match status" value="1"/>
</dbReference>
<dbReference type="InterPro" id="IPR011051">
    <property type="entry name" value="RmlC_Cupin_sf"/>
</dbReference>
<evidence type="ECO:0008006" key="13">
    <source>
        <dbReference type="Google" id="ProtNLM"/>
    </source>
</evidence>
<dbReference type="PROSITE" id="PS00041">
    <property type="entry name" value="HTH_ARAC_FAMILY_1"/>
    <property type="match status" value="1"/>
</dbReference>
<dbReference type="PANTHER" id="PTHR30532:SF26">
    <property type="entry name" value="IRON(3+)-HYDROXAMATE-BINDING PROTEIN FHUD"/>
    <property type="match status" value="1"/>
</dbReference>
<dbReference type="EMBL" id="LYPB01000081">
    <property type="protein sequence ID" value="OAS15606.1"/>
    <property type="molecule type" value="Genomic_DNA"/>
</dbReference>
<dbReference type="Gene3D" id="3.40.50.1980">
    <property type="entry name" value="Nitrogenase molybdenum iron protein domain"/>
    <property type="match status" value="2"/>
</dbReference>
<feature type="domain" description="Fe/B12 periplasmic-binding" evidence="10">
    <location>
        <begin position="266"/>
        <end position="525"/>
    </location>
</feature>
<dbReference type="SUPFAM" id="SSF53807">
    <property type="entry name" value="Helical backbone' metal receptor"/>
    <property type="match status" value="1"/>
</dbReference>
<dbReference type="InterPro" id="IPR018062">
    <property type="entry name" value="HTH_AraC-typ_CS"/>
</dbReference>
<evidence type="ECO:0000313" key="11">
    <source>
        <dbReference type="EMBL" id="OAS15606.1"/>
    </source>
</evidence>